<dbReference type="SUPFAM" id="SSF51161">
    <property type="entry name" value="Trimeric LpxA-like enzymes"/>
    <property type="match status" value="1"/>
</dbReference>
<keyword evidence="4" id="KW-0012">Acyltransferase</keyword>
<protein>
    <submittedName>
        <fullName evidence="4">Acyltransferase</fullName>
    </submittedName>
</protein>
<dbReference type="EMBL" id="JACPRF010000264">
    <property type="protein sequence ID" value="MBI2876943.1"/>
    <property type="molecule type" value="Genomic_DNA"/>
</dbReference>
<dbReference type="PANTHER" id="PTHR23416:SF23">
    <property type="entry name" value="ACETYLTRANSFERASE C18B11.09C-RELATED"/>
    <property type="match status" value="1"/>
</dbReference>
<organism evidence="4 5">
    <name type="scientific">Tectimicrobiota bacterium</name>
    <dbReference type="NCBI Taxonomy" id="2528274"/>
    <lineage>
        <taxon>Bacteria</taxon>
        <taxon>Pseudomonadati</taxon>
        <taxon>Nitrospinota/Tectimicrobiota group</taxon>
        <taxon>Candidatus Tectimicrobiota</taxon>
    </lineage>
</organism>
<evidence type="ECO:0000313" key="4">
    <source>
        <dbReference type="EMBL" id="MBI2876943.1"/>
    </source>
</evidence>
<evidence type="ECO:0000256" key="3">
    <source>
        <dbReference type="SAM" id="MobiDB-lite"/>
    </source>
</evidence>
<evidence type="ECO:0000256" key="2">
    <source>
        <dbReference type="ARBA" id="ARBA00022679"/>
    </source>
</evidence>
<dbReference type="InterPro" id="IPR011004">
    <property type="entry name" value="Trimer_LpxA-like_sf"/>
</dbReference>
<dbReference type="AlphaFoldDB" id="A0A932FWW8"/>
<accession>A0A932FWW8</accession>
<feature type="compositionally biased region" description="Polar residues" evidence="3">
    <location>
        <begin position="1"/>
        <end position="17"/>
    </location>
</feature>
<comment type="caution">
    <text evidence="4">The sequence shown here is derived from an EMBL/GenBank/DDBJ whole genome shotgun (WGS) entry which is preliminary data.</text>
</comment>
<dbReference type="CDD" id="cd04647">
    <property type="entry name" value="LbH_MAT_like"/>
    <property type="match status" value="1"/>
</dbReference>
<evidence type="ECO:0000256" key="1">
    <source>
        <dbReference type="ARBA" id="ARBA00007274"/>
    </source>
</evidence>
<gene>
    <name evidence="4" type="ORF">HYY20_08680</name>
</gene>
<comment type="similarity">
    <text evidence="1">Belongs to the transferase hexapeptide repeat family.</text>
</comment>
<proteinExistence type="inferred from homology"/>
<reference evidence="4" key="1">
    <citation type="submission" date="2020-07" db="EMBL/GenBank/DDBJ databases">
        <title>Huge and variable diversity of episymbiotic CPR bacteria and DPANN archaea in groundwater ecosystems.</title>
        <authorList>
            <person name="He C.Y."/>
            <person name="Keren R."/>
            <person name="Whittaker M."/>
            <person name="Farag I.F."/>
            <person name="Doudna J."/>
            <person name="Cate J.H.D."/>
            <person name="Banfield J.F."/>
        </authorList>
    </citation>
    <scope>NUCLEOTIDE SEQUENCE</scope>
    <source>
        <strain evidence="4">NC_groundwater_672_Ag_B-0.1um_62_36</strain>
    </source>
</reference>
<feature type="region of interest" description="Disordered" evidence="3">
    <location>
        <begin position="1"/>
        <end position="24"/>
    </location>
</feature>
<dbReference type="InterPro" id="IPR051159">
    <property type="entry name" value="Hexapeptide_acetyltransf"/>
</dbReference>
<dbReference type="GO" id="GO:0005829">
    <property type="term" value="C:cytosol"/>
    <property type="evidence" value="ECO:0007669"/>
    <property type="project" value="TreeGrafter"/>
</dbReference>
<dbReference type="Gene3D" id="2.160.10.10">
    <property type="entry name" value="Hexapeptide repeat proteins"/>
    <property type="match status" value="1"/>
</dbReference>
<name>A0A932FWW8_UNCTE</name>
<keyword evidence="2" id="KW-0808">Transferase</keyword>
<dbReference type="Proteomes" id="UP000769766">
    <property type="component" value="Unassembled WGS sequence"/>
</dbReference>
<sequence length="305" mass="34768">MDNVASHSNTLNHNGTTKEFPVNPVSRKRSLREIRLESEAVHQLYETFLEDLRRKIENPSVDRNLLCRDFLAEIYLGKKIDYEAMMADEETPLATRLLLASFDPRNITLEPEYYAELDPEKYYPRKPLIWLWTMFDRSPLGQNLHLGVRLRRLLAGYIFKRCGKNLKIFHGVEVSFGYNLSVGDNVVFHRYTLIDDRGEVIIHDNSSLSDYVNVYSHSHNIADQNDVSLGTTEIGPNARLTYHSTVLSDIKVGNDAMVGTMGVVTRDVRPHHVNVGIPAKSVRVKPDSCTSCDEDCGRRVEPPKP</sequence>
<dbReference type="PANTHER" id="PTHR23416">
    <property type="entry name" value="SIALIC ACID SYNTHASE-RELATED"/>
    <property type="match status" value="1"/>
</dbReference>
<dbReference type="GO" id="GO:0008374">
    <property type="term" value="F:O-acyltransferase activity"/>
    <property type="evidence" value="ECO:0007669"/>
    <property type="project" value="TreeGrafter"/>
</dbReference>
<evidence type="ECO:0000313" key="5">
    <source>
        <dbReference type="Proteomes" id="UP000769766"/>
    </source>
</evidence>